<evidence type="ECO:0000256" key="6">
    <source>
        <dbReference type="ARBA" id="ARBA00023136"/>
    </source>
</evidence>
<keyword evidence="6 7" id="KW-0472">Membrane</keyword>
<comment type="subcellular location">
    <subcellularLocation>
        <location evidence="1">Membrane</location>
        <topology evidence="1">Multi-pass membrane protein</topology>
    </subcellularLocation>
</comment>
<dbReference type="GO" id="GO:0016757">
    <property type="term" value="F:glycosyltransferase activity"/>
    <property type="evidence" value="ECO:0007669"/>
    <property type="project" value="UniProtKB-KW"/>
</dbReference>
<dbReference type="KEGG" id="svp:Pan189_09540"/>
<evidence type="ECO:0000256" key="2">
    <source>
        <dbReference type="ARBA" id="ARBA00022676"/>
    </source>
</evidence>
<reference evidence="8 9" key="1">
    <citation type="submission" date="2019-02" db="EMBL/GenBank/DDBJ databases">
        <title>Deep-cultivation of Planctomycetes and their phenomic and genomic characterization uncovers novel biology.</title>
        <authorList>
            <person name="Wiegand S."/>
            <person name="Jogler M."/>
            <person name="Boedeker C."/>
            <person name="Pinto D."/>
            <person name="Vollmers J."/>
            <person name="Rivas-Marin E."/>
            <person name="Kohn T."/>
            <person name="Peeters S.H."/>
            <person name="Heuer A."/>
            <person name="Rast P."/>
            <person name="Oberbeckmann S."/>
            <person name="Bunk B."/>
            <person name="Jeske O."/>
            <person name="Meyerdierks A."/>
            <person name="Storesund J.E."/>
            <person name="Kallscheuer N."/>
            <person name="Luecker S."/>
            <person name="Lage O.M."/>
            <person name="Pohl T."/>
            <person name="Merkel B.J."/>
            <person name="Hornburger P."/>
            <person name="Mueller R.-W."/>
            <person name="Bruemmer F."/>
            <person name="Labrenz M."/>
            <person name="Spormann A.M."/>
            <person name="Op den Camp H."/>
            <person name="Overmann J."/>
            <person name="Amann R."/>
            <person name="Jetten M.S.M."/>
            <person name="Mascher T."/>
            <person name="Medema M.H."/>
            <person name="Devos D.P."/>
            <person name="Kaster A.-K."/>
            <person name="Ovreas L."/>
            <person name="Rohde M."/>
            <person name="Galperin M.Y."/>
            <person name="Jogler C."/>
        </authorList>
    </citation>
    <scope>NUCLEOTIDE SEQUENCE [LARGE SCALE GENOMIC DNA]</scope>
    <source>
        <strain evidence="8 9">Pan189</strain>
    </source>
</reference>
<feature type="transmembrane region" description="Helical" evidence="7">
    <location>
        <begin position="124"/>
        <end position="142"/>
    </location>
</feature>
<keyword evidence="2 8" id="KW-0328">Glycosyltransferase</keyword>
<accession>A0A517QYC3</accession>
<dbReference type="EMBL" id="CP036268">
    <property type="protein sequence ID" value="QDT36594.1"/>
    <property type="molecule type" value="Genomic_DNA"/>
</dbReference>
<dbReference type="EC" id="2.4.-.-" evidence="8"/>
<organism evidence="8 9">
    <name type="scientific">Stratiformator vulcanicus</name>
    <dbReference type="NCBI Taxonomy" id="2527980"/>
    <lineage>
        <taxon>Bacteria</taxon>
        <taxon>Pseudomonadati</taxon>
        <taxon>Planctomycetota</taxon>
        <taxon>Planctomycetia</taxon>
        <taxon>Planctomycetales</taxon>
        <taxon>Planctomycetaceae</taxon>
        <taxon>Stratiformator</taxon>
    </lineage>
</organism>
<keyword evidence="9" id="KW-1185">Reference proteome</keyword>
<dbReference type="GO" id="GO:0005886">
    <property type="term" value="C:plasma membrane"/>
    <property type="evidence" value="ECO:0007669"/>
    <property type="project" value="TreeGrafter"/>
</dbReference>
<evidence type="ECO:0000256" key="3">
    <source>
        <dbReference type="ARBA" id="ARBA00022679"/>
    </source>
</evidence>
<proteinExistence type="predicted"/>
<evidence type="ECO:0000313" key="8">
    <source>
        <dbReference type="EMBL" id="QDT36594.1"/>
    </source>
</evidence>
<evidence type="ECO:0000256" key="1">
    <source>
        <dbReference type="ARBA" id="ARBA00004141"/>
    </source>
</evidence>
<keyword evidence="5 7" id="KW-1133">Transmembrane helix</keyword>
<feature type="transmembrane region" description="Helical" evidence="7">
    <location>
        <begin position="154"/>
        <end position="179"/>
    </location>
</feature>
<evidence type="ECO:0000313" key="9">
    <source>
        <dbReference type="Proteomes" id="UP000317318"/>
    </source>
</evidence>
<gene>
    <name evidence="8" type="primary">csbB</name>
    <name evidence="8" type="ORF">Pan189_09540</name>
</gene>
<keyword evidence="4 7" id="KW-0812">Transmembrane</keyword>
<dbReference type="InterPro" id="IPR050256">
    <property type="entry name" value="Glycosyltransferase_2"/>
</dbReference>
<dbReference type="PANTHER" id="PTHR48090:SF1">
    <property type="entry name" value="PROPHAGE BACTOPRENOL GLUCOSYL TRANSFERASE HOMOLOG"/>
    <property type="match status" value="1"/>
</dbReference>
<dbReference type="AlphaFoldDB" id="A0A517QYC3"/>
<dbReference type="Proteomes" id="UP000317318">
    <property type="component" value="Chromosome"/>
</dbReference>
<protein>
    <submittedName>
        <fullName evidence="8">Glycosyltransferase CsbB</fullName>
        <ecNumber evidence="8">2.4.-.-</ecNumber>
    </submittedName>
</protein>
<keyword evidence="3 8" id="KW-0808">Transferase</keyword>
<evidence type="ECO:0000256" key="7">
    <source>
        <dbReference type="SAM" id="Phobius"/>
    </source>
</evidence>
<sequence length="220" mass="24931">MFPLCREYEFEAWRRQEGRTRFKEALSSLFYRAINRISEVSFEPGTADFRLMDRVAVDALNRFSERWLFYRGLVHWAGFRKAAVDYDAPPRFAGSSSYSLTRMFNMGLDAVFSFSLLPLRVSHVFGVICMFSSMLYGVWAVAKWMVTSTPVPGYTSLAILVTFIGSLNLLTLGIVSEYVGRIHEQVKGRPVFLIKESIGFEKRAASDASDTAHLETCDAA</sequence>
<dbReference type="PANTHER" id="PTHR48090">
    <property type="entry name" value="UNDECAPRENYL-PHOSPHATE 4-DEOXY-4-FORMAMIDO-L-ARABINOSE TRANSFERASE-RELATED"/>
    <property type="match status" value="1"/>
</dbReference>
<evidence type="ECO:0000256" key="4">
    <source>
        <dbReference type="ARBA" id="ARBA00022692"/>
    </source>
</evidence>
<evidence type="ECO:0000256" key="5">
    <source>
        <dbReference type="ARBA" id="ARBA00022989"/>
    </source>
</evidence>
<name>A0A517QYC3_9PLAN</name>